<dbReference type="InterPro" id="IPR052354">
    <property type="entry name" value="Cell_Wall_Dynamics_Protein"/>
</dbReference>
<feature type="domain" description="SH3b" evidence="1">
    <location>
        <begin position="34"/>
        <end position="98"/>
    </location>
</feature>
<organism evidence="2 3">
    <name type="scientific">Cytobacillus purgationiresistens</name>
    <dbReference type="NCBI Taxonomy" id="863449"/>
    <lineage>
        <taxon>Bacteria</taxon>
        <taxon>Bacillati</taxon>
        <taxon>Bacillota</taxon>
        <taxon>Bacilli</taxon>
        <taxon>Bacillales</taxon>
        <taxon>Bacillaceae</taxon>
        <taxon>Cytobacillus</taxon>
    </lineage>
</organism>
<evidence type="ECO:0000259" key="1">
    <source>
        <dbReference type="PROSITE" id="PS51781"/>
    </source>
</evidence>
<reference evidence="2 3" key="1">
    <citation type="submission" date="2023-07" db="EMBL/GenBank/DDBJ databases">
        <title>Genomic Encyclopedia of Type Strains, Phase IV (KMG-IV): sequencing the most valuable type-strain genomes for metagenomic binning, comparative biology and taxonomic classification.</title>
        <authorList>
            <person name="Goeker M."/>
        </authorList>
    </citation>
    <scope>NUCLEOTIDE SEQUENCE [LARGE SCALE GENOMIC DNA]</scope>
    <source>
        <strain evidence="2 3">DSM 23494</strain>
    </source>
</reference>
<evidence type="ECO:0000313" key="3">
    <source>
        <dbReference type="Proteomes" id="UP001238088"/>
    </source>
</evidence>
<dbReference type="InterPro" id="IPR002901">
    <property type="entry name" value="MGlyc_endo_b_GlcNAc-like_dom"/>
</dbReference>
<name>A0ABU0AE32_9BACI</name>
<dbReference type="Gene3D" id="2.30.30.40">
    <property type="entry name" value="SH3 Domains"/>
    <property type="match status" value="5"/>
</dbReference>
<dbReference type="Gene3D" id="1.10.530.10">
    <property type="match status" value="1"/>
</dbReference>
<dbReference type="PROSITE" id="PS51781">
    <property type="entry name" value="SH3B"/>
    <property type="match status" value="1"/>
</dbReference>
<accession>A0ABU0AE32</accession>
<dbReference type="InterPro" id="IPR003646">
    <property type="entry name" value="SH3-like_bac-type"/>
</dbReference>
<sequence length="746" mass="81962">MNKYLKKVLMFASILVIGLIFTVNGENSVQAKGAQTAVISSASYANVYKGPGKNFGLTGQRVGQGELVTSYESSNGWIYVKANNSSGWVWGEYVLASSGYGILSNSWANLYKGAGSATGTNGRIEQGTTVVTFESKNGWRHIYANGQDSWVWGEFVSSINGVATISSSHANLYKGAGKAFGTKGSLAKGTTVAFSGLKNGWRQVYVNGEAAWVWDENLAKSNFALSGEGRITNPSHVNVYHSSGKNNGIKGTISNGEAVLMLQVAGGWTYVQSPKLEGWIWGTYTDHAGSTGKIGNTTFANIYNGAAGNSGTKGRVSAGESVAVYEKQNGWIRIKSGDVTGWIWGEFVNGELIAEPNSNGTKPLTANVNVYKSAGKSHGTIGSLPKDSVVNYYQGHNGWRYIQTESIQGWVWDEYINTFLTLDLLKPSNVTAEEINRYIKDYESRTGKKSIIAGKGQAFINAGNKYGVNAHFLAALTIHESAFGTSNLSYGKFNLFGLKAFDSAPFDAALRFQTVDEGIEYEAAYVRYSYLVPSAPYYNGVHLGDKQSGMNVKYSTDPLWGEKIANHMKNMRAFDSAHYQKVESINSISYSMPDVPENKDVYPSNIQVTAKQQLNLYGSKKGARTGNIPKGKSFELVEKHNDFWLKIKYEGKDYWTFFSFSYFKDYIQVHNLARVEVANNTNTDMKNEAKSSAQTNESLTNNSYVELVLDSKNNPVSDQSNKWYQVKSSKGNTGWIEQSKIKRVYH</sequence>
<dbReference type="PANTHER" id="PTHR34408">
    <property type="entry name" value="FAMILY PROTEIN, PUTATIVE-RELATED"/>
    <property type="match status" value="1"/>
</dbReference>
<dbReference type="SMART" id="SM00287">
    <property type="entry name" value="SH3b"/>
    <property type="match status" value="7"/>
</dbReference>
<proteinExistence type="predicted"/>
<dbReference type="Proteomes" id="UP001238088">
    <property type="component" value="Unassembled WGS sequence"/>
</dbReference>
<dbReference type="EMBL" id="JAUSUB010000003">
    <property type="protein sequence ID" value="MDQ0269134.1"/>
    <property type="molecule type" value="Genomic_DNA"/>
</dbReference>
<evidence type="ECO:0000313" key="2">
    <source>
        <dbReference type="EMBL" id="MDQ0269134.1"/>
    </source>
</evidence>
<comment type="caution">
    <text evidence="2">The sequence shown here is derived from an EMBL/GenBank/DDBJ whole genome shotgun (WGS) entry which is preliminary data.</text>
</comment>
<keyword evidence="3" id="KW-1185">Reference proteome</keyword>
<dbReference type="Pfam" id="PF01832">
    <property type="entry name" value="Glucosaminidase"/>
    <property type="match status" value="1"/>
</dbReference>
<dbReference type="RefSeq" id="WP_307472463.1">
    <property type="nucleotide sequence ID" value="NZ_JAUSUB010000003.1"/>
</dbReference>
<dbReference type="PANTHER" id="PTHR34408:SF1">
    <property type="entry name" value="GLYCOSYL HYDROLASE FAMILY 19 DOMAIN-CONTAINING PROTEIN HI_1415"/>
    <property type="match status" value="1"/>
</dbReference>
<dbReference type="SMART" id="SM00047">
    <property type="entry name" value="LYZ2"/>
    <property type="match status" value="1"/>
</dbReference>
<protein>
    <submittedName>
        <fullName evidence="2">Beta-N-acetylglucosaminidase</fullName>
    </submittedName>
</protein>
<dbReference type="Pfam" id="PF08239">
    <property type="entry name" value="SH3_3"/>
    <property type="match status" value="1"/>
</dbReference>
<gene>
    <name evidence="2" type="ORF">J2S17_001004</name>
</gene>